<reference evidence="4 5" key="1">
    <citation type="submission" date="2024-10" db="EMBL/GenBank/DDBJ databases">
        <authorList>
            <person name="Yibar A."/>
            <person name="Saticioglu I.B."/>
            <person name="Duman M."/>
            <person name="Ajmi N."/>
            <person name="Gurler F."/>
            <person name="Ay H."/>
            <person name="Onuk E."/>
            <person name="Guler S."/>
            <person name="Romalde J.L."/>
        </authorList>
    </citation>
    <scope>NUCLEOTIDE SEQUENCE [LARGE SCALE GENOMIC DNA]</scope>
    <source>
        <strain evidence="4 5">14-MA-B</strain>
    </source>
</reference>
<dbReference type="Gene3D" id="3.40.50.360">
    <property type="match status" value="1"/>
</dbReference>
<evidence type="ECO:0000256" key="2">
    <source>
        <dbReference type="ARBA" id="ARBA00023002"/>
    </source>
</evidence>
<dbReference type="GO" id="GO:0016491">
    <property type="term" value="F:oxidoreductase activity"/>
    <property type="evidence" value="ECO:0007669"/>
    <property type="project" value="UniProtKB-KW"/>
</dbReference>
<name>A0ABW7IVF6_9VIBR</name>
<sequence length="190" mass="21490">MNHLIIYAHPSAESLNATIKNNLTDMLKGEHEVQIRDLHQLNFNPVLSEQDLSGQRSGVVAEDVKTEQQLIEWAECLTFIYPIWWAGMPAIMKGYIDRVFSYGFAYRYVQGKQLGLLSHKKVVVINTQGKSAEEYQSSGMDKAITLTSDFGIFQYCGMNVTAHLIFDRADKATPEQIKVLHSAMNDIYQG</sequence>
<keyword evidence="2 4" id="KW-0560">Oxidoreductase</keyword>
<evidence type="ECO:0000259" key="3">
    <source>
        <dbReference type="Pfam" id="PF02525"/>
    </source>
</evidence>
<gene>
    <name evidence="4" type="ORF">ACGRQ9_08065</name>
</gene>
<dbReference type="PANTHER" id="PTHR10204:SF34">
    <property type="entry name" value="NAD(P)H DEHYDROGENASE [QUINONE] 1 ISOFORM 1"/>
    <property type="match status" value="1"/>
</dbReference>
<dbReference type="PANTHER" id="PTHR10204">
    <property type="entry name" value="NAD P H OXIDOREDUCTASE-RELATED"/>
    <property type="match status" value="1"/>
</dbReference>
<dbReference type="InterPro" id="IPR029039">
    <property type="entry name" value="Flavoprotein-like_sf"/>
</dbReference>
<dbReference type="EMBL" id="JBIHSN010000002">
    <property type="protein sequence ID" value="MFH0265447.1"/>
    <property type="molecule type" value="Genomic_DNA"/>
</dbReference>
<comment type="caution">
    <text evidence="4">The sequence shown here is derived from an EMBL/GenBank/DDBJ whole genome shotgun (WGS) entry which is preliminary data.</text>
</comment>
<dbReference type="Proteomes" id="UP001607151">
    <property type="component" value="Unassembled WGS sequence"/>
</dbReference>
<evidence type="ECO:0000313" key="5">
    <source>
        <dbReference type="Proteomes" id="UP001607151"/>
    </source>
</evidence>
<dbReference type="SUPFAM" id="SSF52218">
    <property type="entry name" value="Flavoproteins"/>
    <property type="match status" value="1"/>
</dbReference>
<keyword evidence="5" id="KW-1185">Reference proteome</keyword>
<comment type="similarity">
    <text evidence="1">Belongs to the NAD(P)H dehydrogenase (quinone) family.</text>
</comment>
<proteinExistence type="inferred from homology"/>
<dbReference type="InterPro" id="IPR051545">
    <property type="entry name" value="NAD(P)H_dehydrogenase_qn"/>
</dbReference>
<accession>A0ABW7IVF6</accession>
<dbReference type="InterPro" id="IPR003680">
    <property type="entry name" value="Flavodoxin_fold"/>
</dbReference>
<evidence type="ECO:0000313" key="4">
    <source>
        <dbReference type="EMBL" id="MFH0265447.1"/>
    </source>
</evidence>
<dbReference type="EC" id="1.-.-.-" evidence="4"/>
<feature type="domain" description="Flavodoxin-like fold" evidence="3">
    <location>
        <begin position="1"/>
        <end position="176"/>
    </location>
</feature>
<organism evidence="4 5">
    <name type="scientific">Vibrio rumoiensis</name>
    <dbReference type="NCBI Taxonomy" id="76258"/>
    <lineage>
        <taxon>Bacteria</taxon>
        <taxon>Pseudomonadati</taxon>
        <taxon>Pseudomonadota</taxon>
        <taxon>Gammaproteobacteria</taxon>
        <taxon>Vibrionales</taxon>
        <taxon>Vibrionaceae</taxon>
        <taxon>Vibrio</taxon>
    </lineage>
</organism>
<dbReference type="Pfam" id="PF02525">
    <property type="entry name" value="Flavodoxin_2"/>
    <property type="match status" value="1"/>
</dbReference>
<dbReference type="RefSeq" id="WP_394607662.1">
    <property type="nucleotide sequence ID" value="NZ_JBIHSN010000002.1"/>
</dbReference>
<evidence type="ECO:0000256" key="1">
    <source>
        <dbReference type="ARBA" id="ARBA00006252"/>
    </source>
</evidence>
<dbReference type="EC" id="1.6.99.-" evidence="4"/>
<protein>
    <submittedName>
        <fullName evidence="4">NAD(P)H-dependent oxidoreductase</fullName>
        <ecNumber evidence="4">1.-.-.-</ecNumber>
        <ecNumber evidence="4">1.6.99.-</ecNumber>
    </submittedName>
</protein>